<organism evidence="26 27">
    <name type="scientific">Nothocercus julius</name>
    <dbReference type="NCBI Taxonomy" id="2585813"/>
    <lineage>
        <taxon>Eukaryota</taxon>
        <taxon>Metazoa</taxon>
        <taxon>Chordata</taxon>
        <taxon>Craniata</taxon>
        <taxon>Vertebrata</taxon>
        <taxon>Euteleostomi</taxon>
        <taxon>Archelosauria</taxon>
        <taxon>Archosauria</taxon>
        <taxon>Dinosauria</taxon>
        <taxon>Saurischia</taxon>
        <taxon>Theropoda</taxon>
        <taxon>Coelurosauria</taxon>
        <taxon>Aves</taxon>
        <taxon>Palaeognathae</taxon>
        <taxon>Tinamiformes</taxon>
        <taxon>Tinamidae</taxon>
        <taxon>Nothocercus</taxon>
    </lineage>
</organism>
<evidence type="ECO:0000259" key="25">
    <source>
        <dbReference type="PROSITE" id="PS52035"/>
    </source>
</evidence>
<dbReference type="PROSITE" id="PS00133">
    <property type="entry name" value="CARBOXYPEPT_ZN_2"/>
    <property type="match status" value="1"/>
</dbReference>
<evidence type="ECO:0000256" key="15">
    <source>
        <dbReference type="ARBA" id="ARBA00023157"/>
    </source>
</evidence>
<dbReference type="GO" id="GO:0004181">
    <property type="term" value="F:metallocarboxypeptidase activity"/>
    <property type="evidence" value="ECO:0007669"/>
    <property type="project" value="InterPro"/>
</dbReference>
<dbReference type="Pfam" id="PF00246">
    <property type="entry name" value="Peptidase_M14"/>
    <property type="match status" value="1"/>
</dbReference>
<feature type="non-terminal residue" evidence="26">
    <location>
        <position position="1"/>
    </location>
</feature>
<proteinExistence type="inferred from homology"/>
<keyword evidence="16" id="KW-0325">Glycoprotein</keyword>
<dbReference type="GO" id="GO:0008270">
    <property type="term" value="F:zinc ion binding"/>
    <property type="evidence" value="ECO:0007669"/>
    <property type="project" value="InterPro"/>
</dbReference>
<evidence type="ECO:0000256" key="12">
    <source>
        <dbReference type="ARBA" id="ARBA00023049"/>
    </source>
</evidence>
<comment type="caution">
    <text evidence="26">The sequence shown here is derived from an EMBL/GenBank/DDBJ whole genome shotgun (WGS) entry which is preliminary data.</text>
</comment>
<comment type="similarity">
    <text evidence="3 24">Belongs to the peptidase M14 family.</text>
</comment>
<evidence type="ECO:0000256" key="10">
    <source>
        <dbReference type="ARBA" id="ARBA00022801"/>
    </source>
</evidence>
<keyword evidence="11" id="KW-0862">Zinc</keyword>
<evidence type="ECO:0000256" key="5">
    <source>
        <dbReference type="ARBA" id="ARBA00022645"/>
    </source>
</evidence>
<evidence type="ECO:0000256" key="16">
    <source>
        <dbReference type="ARBA" id="ARBA00023180"/>
    </source>
</evidence>
<dbReference type="GO" id="GO:0006508">
    <property type="term" value="P:proteolysis"/>
    <property type="evidence" value="ECO:0007669"/>
    <property type="project" value="UniProtKB-KW"/>
</dbReference>
<dbReference type="GO" id="GO:0005615">
    <property type="term" value="C:extracellular space"/>
    <property type="evidence" value="ECO:0007669"/>
    <property type="project" value="TreeGrafter"/>
</dbReference>
<evidence type="ECO:0000313" key="26">
    <source>
        <dbReference type="EMBL" id="NXA48433.1"/>
    </source>
</evidence>
<evidence type="ECO:0000256" key="24">
    <source>
        <dbReference type="PROSITE-ProRule" id="PRU01379"/>
    </source>
</evidence>
<evidence type="ECO:0000256" key="11">
    <source>
        <dbReference type="ARBA" id="ARBA00022833"/>
    </source>
</evidence>
<dbReference type="FunFam" id="3.30.70.340:FF:000003">
    <property type="entry name" value="Carboxypeptidase B2"/>
    <property type="match status" value="1"/>
</dbReference>
<dbReference type="PRINTS" id="PR00765">
    <property type="entry name" value="CRBOXYPTASEA"/>
</dbReference>
<dbReference type="SUPFAM" id="SSF53187">
    <property type="entry name" value="Zn-dependent exopeptidases"/>
    <property type="match status" value="1"/>
</dbReference>
<evidence type="ECO:0000313" key="27">
    <source>
        <dbReference type="Proteomes" id="UP000531559"/>
    </source>
</evidence>
<dbReference type="EC" id="3.4.17.20" evidence="20"/>
<keyword evidence="13" id="KW-0094">Blood coagulation</keyword>
<dbReference type="Gene3D" id="3.30.70.340">
    <property type="entry name" value="Metallocarboxypeptidase-like"/>
    <property type="match status" value="1"/>
</dbReference>
<keyword evidence="17" id="KW-0280">Fibrinolysis</keyword>
<protein>
    <recommendedName>
        <fullName evidence="21">Carboxypeptidase B2</fullName>
        <ecNumber evidence="20">3.4.17.20</ecNumber>
    </recommendedName>
    <alternativeName>
        <fullName evidence="23">Carboxypeptidase U</fullName>
    </alternativeName>
    <alternativeName>
        <fullName evidence="22">Thrombin-activable fibrinolysis inhibitor</fullName>
    </alternativeName>
</protein>
<evidence type="ECO:0000256" key="3">
    <source>
        <dbReference type="ARBA" id="ARBA00005988"/>
    </source>
</evidence>
<evidence type="ECO:0000256" key="13">
    <source>
        <dbReference type="ARBA" id="ARBA00023084"/>
    </source>
</evidence>
<evidence type="ECO:0000256" key="6">
    <source>
        <dbReference type="ARBA" id="ARBA00022670"/>
    </source>
</evidence>
<dbReference type="AlphaFoldDB" id="A0A7K7W3Y8"/>
<evidence type="ECO:0000256" key="4">
    <source>
        <dbReference type="ARBA" id="ARBA00022525"/>
    </source>
</evidence>
<dbReference type="InterPro" id="IPR036990">
    <property type="entry name" value="M14A-like_propep"/>
</dbReference>
<keyword evidence="9" id="KW-0732">Signal</keyword>
<dbReference type="CDD" id="cd06246">
    <property type="entry name" value="M14_CPB2"/>
    <property type="match status" value="1"/>
</dbReference>
<comment type="catalytic activity">
    <reaction evidence="18">
        <text>Release of C-terminal Arg and Lys from a polypeptide.</text>
        <dbReference type="EC" id="3.4.17.20"/>
    </reaction>
</comment>
<comment type="function">
    <text evidence="19">Cleaves C-terminal arginine or lysine residues from biologically active peptides such as kinins or anaphylatoxins in the circulation thereby regulating their activities. Down-regulates fibrinolysis by removing C-terminal lysine residues from fibrin that has already been partially degraded by plasmin.</text>
</comment>
<dbReference type="FunFam" id="3.40.630.10:FF:000084">
    <property type="entry name" value="Carboxypeptidase B2"/>
    <property type="match status" value="1"/>
</dbReference>
<comment type="subcellular location">
    <subcellularLocation>
        <location evidence="2">Secreted</location>
    </subcellularLocation>
</comment>
<feature type="non-terminal residue" evidence="26">
    <location>
        <position position="416"/>
    </location>
</feature>
<evidence type="ECO:0000256" key="21">
    <source>
        <dbReference type="ARBA" id="ARBA00070087"/>
    </source>
</evidence>
<dbReference type="Proteomes" id="UP000531559">
    <property type="component" value="Unassembled WGS sequence"/>
</dbReference>
<feature type="domain" description="Peptidase M14" evidence="25">
    <location>
        <begin position="115"/>
        <end position="412"/>
    </location>
</feature>
<dbReference type="Pfam" id="PF02244">
    <property type="entry name" value="Propep_M14"/>
    <property type="match status" value="1"/>
</dbReference>
<evidence type="ECO:0000256" key="17">
    <source>
        <dbReference type="ARBA" id="ARBA00023281"/>
    </source>
</evidence>
<dbReference type="InterPro" id="IPR033849">
    <property type="entry name" value="CPB2"/>
</dbReference>
<comment type="cofactor">
    <cofactor evidence="1">
        <name>Zn(2+)</name>
        <dbReference type="ChEBI" id="CHEBI:29105"/>
    </cofactor>
</comment>
<evidence type="ECO:0000256" key="8">
    <source>
        <dbReference type="ARBA" id="ARBA00022723"/>
    </source>
</evidence>
<keyword evidence="5 26" id="KW-0121">Carboxypeptidase</keyword>
<sequence length="416" mass="48093">PVMVSGTCALSEYLCLSRDEVLWALPQTDEQVEALQNLLNTTEVILWQPVTVEYIKKDNEVHFYVNASLINSIKAALRRLTIMHKVLVKDVQGLIEKQTINDTVNPRSSSSYYENYHSMREIYFWMDEMVKTHSELLQKIYIGASYEKRPLYILKLSKSQEKVKNAIWIDCGIHAREWISPAFCLWFTAHTVYLHERDQIMSTLLEHFDFYVMPVVNVDGYEYTWSDPSKRLWRKSRSSHGNSRCIGTDMNRNFDAQWCGEGASSYACHEIYCGPYPESEPEVRAVARFLRNHKDIIKAYITMHSYSQMVLFPYSYTTNRSKDHDELESLANKVAKVIKRTTRKTYKPGAGAHTIYLAPGGSDDWAYDLGIKYSFTFELRDTGTYGFLLPPHEIKPTCVEALAAVKEIAKHILRNS</sequence>
<keyword evidence="15" id="KW-1015">Disulfide bond</keyword>
<dbReference type="InterPro" id="IPR057247">
    <property type="entry name" value="CARBOXYPEPT_ZN_2"/>
</dbReference>
<evidence type="ECO:0000256" key="7">
    <source>
        <dbReference type="ARBA" id="ARBA00022696"/>
    </source>
</evidence>
<evidence type="ECO:0000256" key="2">
    <source>
        <dbReference type="ARBA" id="ARBA00004613"/>
    </source>
</evidence>
<keyword evidence="10" id="KW-0378">Hydrolase</keyword>
<gene>
    <name evidence="26" type="primary">Cpb2</name>
    <name evidence="26" type="ORF">NOTJUL_R07529</name>
</gene>
<reference evidence="26 27" key="1">
    <citation type="submission" date="2019-09" db="EMBL/GenBank/DDBJ databases">
        <title>Bird 10,000 Genomes (B10K) Project - Family phase.</title>
        <authorList>
            <person name="Zhang G."/>
        </authorList>
    </citation>
    <scope>NUCLEOTIDE SEQUENCE [LARGE SCALE GENOMIC DNA]</scope>
    <source>
        <strain evidence="26">B10K-MSB-01</strain>
    </source>
</reference>
<feature type="active site" description="Proton donor/acceptor" evidence="24">
    <location>
        <position position="378"/>
    </location>
</feature>
<dbReference type="EMBL" id="VZSV01000044">
    <property type="protein sequence ID" value="NXA48433.1"/>
    <property type="molecule type" value="Genomic_DNA"/>
</dbReference>
<dbReference type="SMART" id="SM00631">
    <property type="entry name" value="Zn_pept"/>
    <property type="match status" value="1"/>
</dbReference>
<keyword evidence="7" id="KW-0356">Hemostasis</keyword>
<keyword evidence="12" id="KW-0482">Metalloprotease</keyword>
<dbReference type="SUPFAM" id="SSF54897">
    <property type="entry name" value="Protease propeptides/inhibitors"/>
    <property type="match status" value="1"/>
</dbReference>
<accession>A0A7K7W3Y8</accession>
<keyword evidence="4" id="KW-0964">Secreted</keyword>
<evidence type="ECO:0000256" key="22">
    <source>
        <dbReference type="ARBA" id="ARBA00075534"/>
    </source>
</evidence>
<dbReference type="PANTHER" id="PTHR11705">
    <property type="entry name" value="PROTEASE FAMILY M14 CARBOXYPEPTIDASE A,B"/>
    <property type="match status" value="1"/>
</dbReference>
<keyword evidence="6" id="KW-0645">Protease</keyword>
<keyword evidence="8" id="KW-0479">Metal-binding</keyword>
<evidence type="ECO:0000256" key="9">
    <source>
        <dbReference type="ARBA" id="ARBA00022729"/>
    </source>
</evidence>
<dbReference type="GO" id="GO:0007596">
    <property type="term" value="P:blood coagulation"/>
    <property type="evidence" value="ECO:0007669"/>
    <property type="project" value="UniProtKB-KW"/>
</dbReference>
<dbReference type="GO" id="GO:0042730">
    <property type="term" value="P:fibrinolysis"/>
    <property type="evidence" value="ECO:0007669"/>
    <property type="project" value="UniProtKB-KW"/>
</dbReference>
<evidence type="ECO:0000256" key="23">
    <source>
        <dbReference type="ARBA" id="ARBA00078332"/>
    </source>
</evidence>
<dbReference type="PANTHER" id="PTHR11705:SF17">
    <property type="entry name" value="CARBOXYPEPTIDASE B2"/>
    <property type="match status" value="1"/>
</dbReference>
<name>A0A7K7W3Y8_9AVES</name>
<evidence type="ECO:0000256" key="20">
    <source>
        <dbReference type="ARBA" id="ARBA00066563"/>
    </source>
</evidence>
<evidence type="ECO:0000256" key="19">
    <source>
        <dbReference type="ARBA" id="ARBA00053927"/>
    </source>
</evidence>
<dbReference type="InterPro" id="IPR000834">
    <property type="entry name" value="Peptidase_M14"/>
</dbReference>
<dbReference type="OrthoDB" id="3626597at2759"/>
<dbReference type="Gene3D" id="3.40.630.10">
    <property type="entry name" value="Zn peptidases"/>
    <property type="match status" value="1"/>
</dbReference>
<keyword evidence="14" id="KW-0865">Zymogen</keyword>
<evidence type="ECO:0000256" key="1">
    <source>
        <dbReference type="ARBA" id="ARBA00001947"/>
    </source>
</evidence>
<evidence type="ECO:0000256" key="14">
    <source>
        <dbReference type="ARBA" id="ARBA00023145"/>
    </source>
</evidence>
<dbReference type="PROSITE" id="PS52035">
    <property type="entry name" value="PEPTIDASE_M14"/>
    <property type="match status" value="1"/>
</dbReference>
<dbReference type="InterPro" id="IPR003146">
    <property type="entry name" value="M14A_act_pep"/>
</dbReference>
<keyword evidence="27" id="KW-1185">Reference proteome</keyword>
<evidence type="ECO:0000256" key="18">
    <source>
        <dbReference type="ARBA" id="ARBA00050711"/>
    </source>
</evidence>